<dbReference type="GO" id="GO:0005886">
    <property type="term" value="C:plasma membrane"/>
    <property type="evidence" value="ECO:0007669"/>
    <property type="project" value="TreeGrafter"/>
</dbReference>
<feature type="transmembrane region" description="Helical" evidence="6">
    <location>
        <begin position="426"/>
        <end position="452"/>
    </location>
</feature>
<dbReference type="PANTHER" id="PTHR23501:SF87">
    <property type="entry name" value="SIDEROPHORE IRON TRANSPORTER 2"/>
    <property type="match status" value="1"/>
</dbReference>
<proteinExistence type="predicted"/>
<feature type="compositionally biased region" description="Basic and acidic residues" evidence="5">
    <location>
        <begin position="7"/>
        <end position="18"/>
    </location>
</feature>
<feature type="transmembrane region" description="Helical" evidence="6">
    <location>
        <begin position="367"/>
        <end position="385"/>
    </location>
</feature>
<evidence type="ECO:0000256" key="2">
    <source>
        <dbReference type="ARBA" id="ARBA00022692"/>
    </source>
</evidence>
<feature type="transmembrane region" description="Helical" evidence="6">
    <location>
        <begin position="505"/>
        <end position="528"/>
    </location>
</feature>
<comment type="subcellular location">
    <subcellularLocation>
        <location evidence="1">Membrane</location>
        <topology evidence="1">Multi-pass membrane protein</topology>
    </subcellularLocation>
</comment>
<dbReference type="GO" id="GO:0022857">
    <property type="term" value="F:transmembrane transporter activity"/>
    <property type="evidence" value="ECO:0007669"/>
    <property type="project" value="TreeGrafter"/>
</dbReference>
<feature type="transmembrane region" description="Helical" evidence="6">
    <location>
        <begin position="262"/>
        <end position="280"/>
    </location>
</feature>
<organism evidence="7 8">
    <name type="scientific">Asterophora parasitica</name>
    <dbReference type="NCBI Taxonomy" id="117018"/>
    <lineage>
        <taxon>Eukaryota</taxon>
        <taxon>Fungi</taxon>
        <taxon>Dikarya</taxon>
        <taxon>Basidiomycota</taxon>
        <taxon>Agaricomycotina</taxon>
        <taxon>Agaricomycetes</taxon>
        <taxon>Agaricomycetidae</taxon>
        <taxon>Agaricales</taxon>
        <taxon>Tricholomatineae</taxon>
        <taxon>Lyophyllaceae</taxon>
        <taxon>Asterophora</taxon>
    </lineage>
</organism>
<feature type="transmembrane region" description="Helical" evidence="6">
    <location>
        <begin position="110"/>
        <end position="127"/>
    </location>
</feature>
<dbReference type="OrthoDB" id="2241241at2759"/>
<feature type="transmembrane region" description="Helical" evidence="6">
    <location>
        <begin position="300"/>
        <end position="322"/>
    </location>
</feature>
<evidence type="ECO:0000256" key="6">
    <source>
        <dbReference type="SAM" id="Phobius"/>
    </source>
</evidence>
<dbReference type="InterPro" id="IPR036259">
    <property type="entry name" value="MFS_trans_sf"/>
</dbReference>
<feature type="transmembrane region" description="Helical" evidence="6">
    <location>
        <begin position="147"/>
        <end position="167"/>
    </location>
</feature>
<feature type="transmembrane region" description="Helical" evidence="6">
    <location>
        <begin position="342"/>
        <end position="360"/>
    </location>
</feature>
<sequence>MSTSHDNASRRSIDKKVSSEPASEEDVVAHLGVKTVEATHKVYGKYSKWALFISLGLAAYIYSLDGTTTYTYLAYAASEFKGHSLISPIQVAQAIIVAVGKPIVAKIADVKSRGSAYVFVLVFYVVGKYNRGTPIKRHTKLEYRIHLPFIINAFVGSNISAAVVEGAGWRWGYGMFAILIPVSLLPLITTLLWAERKAKKLGIVLDANEKEIASQQTFFQRLLHTANQLDIPGLLLIGTSVSLILLPLTLSQTAKGGWNNASIIAMLVVGAVLIPVFVFYDFKIAQHPVVARRFIFNRSVVLAASIGALDFISFYLTFTYLYSFILVVKPWSLVNVTYFSQTQTVALTVFAITAGVVMRFVRRAKHLLIIGLGIRLVGVGLMIHSRGANGSDAELVWTQLLQGIGGGFAAITSQVSAQASVPHADVAIVTAVVLLVTEIGGAIGSAVAGAIWTNLMPGKLAKYLPFLTDADRADLFGSVVAAVAYPRGNPIREGVIQAYDDVMKIILIVATVFAAIPFFLSFFMPAWYLGDTQNAVENVDLKGERVEDPRPTDPERR</sequence>
<evidence type="ECO:0000256" key="3">
    <source>
        <dbReference type="ARBA" id="ARBA00022989"/>
    </source>
</evidence>
<dbReference type="Gene3D" id="1.20.1250.20">
    <property type="entry name" value="MFS general substrate transporter like domains"/>
    <property type="match status" value="1"/>
</dbReference>
<evidence type="ECO:0000313" key="7">
    <source>
        <dbReference type="EMBL" id="KAG5642380.1"/>
    </source>
</evidence>
<keyword evidence="4 6" id="KW-0472">Membrane</keyword>
<dbReference type="Proteomes" id="UP000775547">
    <property type="component" value="Unassembled WGS sequence"/>
</dbReference>
<dbReference type="EMBL" id="JABCKV010000190">
    <property type="protein sequence ID" value="KAG5642380.1"/>
    <property type="molecule type" value="Genomic_DNA"/>
</dbReference>
<evidence type="ECO:0000256" key="4">
    <source>
        <dbReference type="ARBA" id="ARBA00023136"/>
    </source>
</evidence>
<reference evidence="7" key="1">
    <citation type="submission" date="2020-07" db="EMBL/GenBank/DDBJ databases">
        <authorList>
            <person name="Nieuwenhuis M."/>
            <person name="Van De Peppel L.J.J."/>
        </authorList>
    </citation>
    <scope>NUCLEOTIDE SEQUENCE</scope>
    <source>
        <strain evidence="7">AP01</strain>
        <tissue evidence="7">Mycelium</tissue>
    </source>
</reference>
<protein>
    <recommendedName>
        <fullName evidence="9">Siderophore iron transporter 3</fullName>
    </recommendedName>
</protein>
<evidence type="ECO:0008006" key="9">
    <source>
        <dbReference type="Google" id="ProtNLM"/>
    </source>
</evidence>
<evidence type="ECO:0000256" key="1">
    <source>
        <dbReference type="ARBA" id="ARBA00004141"/>
    </source>
</evidence>
<gene>
    <name evidence="7" type="ORF">DXG03_002938</name>
</gene>
<feature type="transmembrane region" description="Helical" evidence="6">
    <location>
        <begin position="49"/>
        <end position="73"/>
    </location>
</feature>
<comment type="caution">
    <text evidence="7">The sequence shown here is derived from an EMBL/GenBank/DDBJ whole genome shotgun (WGS) entry which is preliminary data.</text>
</comment>
<dbReference type="SUPFAM" id="SSF103473">
    <property type="entry name" value="MFS general substrate transporter"/>
    <property type="match status" value="2"/>
</dbReference>
<keyword evidence="8" id="KW-1185">Reference proteome</keyword>
<name>A0A9P7G3X7_9AGAR</name>
<accession>A0A9P7G3X7</accession>
<feature type="region of interest" description="Disordered" evidence="5">
    <location>
        <begin position="1"/>
        <end position="21"/>
    </location>
</feature>
<keyword evidence="2 6" id="KW-0812">Transmembrane</keyword>
<evidence type="ECO:0000313" key="8">
    <source>
        <dbReference type="Proteomes" id="UP000775547"/>
    </source>
</evidence>
<evidence type="ECO:0000256" key="5">
    <source>
        <dbReference type="SAM" id="MobiDB-lite"/>
    </source>
</evidence>
<feature type="transmembrane region" description="Helical" evidence="6">
    <location>
        <begin position="173"/>
        <end position="194"/>
    </location>
</feature>
<dbReference type="AlphaFoldDB" id="A0A9P7G3X7"/>
<reference evidence="7" key="2">
    <citation type="submission" date="2021-10" db="EMBL/GenBank/DDBJ databases">
        <title>Phylogenomics reveals ancestral predisposition of the termite-cultivated fungus Termitomyces towards a domesticated lifestyle.</title>
        <authorList>
            <person name="Auxier B."/>
            <person name="Grum-Grzhimaylo A."/>
            <person name="Cardenas M.E."/>
            <person name="Lodge J.D."/>
            <person name="Laessoe T."/>
            <person name="Pedersen O."/>
            <person name="Smith M.E."/>
            <person name="Kuyper T.W."/>
            <person name="Franco-Molano E.A."/>
            <person name="Baroni T.J."/>
            <person name="Aanen D.K."/>
        </authorList>
    </citation>
    <scope>NUCLEOTIDE SEQUENCE</scope>
    <source>
        <strain evidence="7">AP01</strain>
        <tissue evidence="7">Mycelium</tissue>
    </source>
</reference>
<feature type="transmembrane region" description="Helical" evidence="6">
    <location>
        <begin position="231"/>
        <end position="250"/>
    </location>
</feature>
<dbReference type="PANTHER" id="PTHR23501">
    <property type="entry name" value="MAJOR FACILITATOR SUPERFAMILY"/>
    <property type="match status" value="1"/>
</dbReference>
<keyword evidence="3 6" id="KW-1133">Transmembrane helix</keyword>